<feature type="transmembrane region" description="Helical" evidence="5">
    <location>
        <begin position="56"/>
        <end position="73"/>
    </location>
</feature>
<dbReference type="EMBL" id="JBEPNW010000002">
    <property type="protein sequence ID" value="MET3862830.1"/>
    <property type="molecule type" value="Genomic_DNA"/>
</dbReference>
<reference evidence="6 7" key="1">
    <citation type="submission" date="2024-06" db="EMBL/GenBank/DDBJ databases">
        <title>Genomics of switchgrass bacterial isolates.</title>
        <authorList>
            <person name="Shade A."/>
        </authorList>
    </citation>
    <scope>NUCLEOTIDE SEQUENCE [LARGE SCALE GENOMIC DNA]</scope>
    <source>
        <strain evidence="6 7">PvP084</strain>
    </source>
</reference>
<dbReference type="InterPro" id="IPR032808">
    <property type="entry name" value="DoxX"/>
</dbReference>
<evidence type="ECO:0000313" key="7">
    <source>
        <dbReference type="Proteomes" id="UP001549119"/>
    </source>
</evidence>
<evidence type="ECO:0000256" key="1">
    <source>
        <dbReference type="ARBA" id="ARBA00004141"/>
    </source>
</evidence>
<comment type="subcellular location">
    <subcellularLocation>
        <location evidence="1">Membrane</location>
        <topology evidence="1">Multi-pass membrane protein</topology>
    </subcellularLocation>
</comment>
<keyword evidence="7" id="KW-1185">Reference proteome</keyword>
<keyword evidence="4 5" id="KW-0472">Membrane</keyword>
<organism evidence="6 7">
    <name type="scientific">Methylobacterium radiotolerans</name>
    <dbReference type="NCBI Taxonomy" id="31998"/>
    <lineage>
        <taxon>Bacteria</taxon>
        <taxon>Pseudomonadati</taxon>
        <taxon>Pseudomonadota</taxon>
        <taxon>Alphaproteobacteria</taxon>
        <taxon>Hyphomicrobiales</taxon>
        <taxon>Methylobacteriaceae</taxon>
        <taxon>Methylobacterium</taxon>
    </lineage>
</organism>
<name>A0ABV2N8N5_9HYPH</name>
<comment type="caution">
    <text evidence="6">The sequence shown here is derived from an EMBL/GenBank/DDBJ whole genome shotgun (WGS) entry which is preliminary data.</text>
</comment>
<evidence type="ECO:0000256" key="4">
    <source>
        <dbReference type="ARBA" id="ARBA00023136"/>
    </source>
</evidence>
<gene>
    <name evidence="6" type="ORF">ABIC20_000139</name>
</gene>
<dbReference type="RefSeq" id="WP_029360911.1">
    <property type="nucleotide sequence ID" value="NZ_CP090579.1"/>
</dbReference>
<proteinExistence type="predicted"/>
<feature type="transmembrane region" description="Helical" evidence="5">
    <location>
        <begin position="17"/>
        <end position="36"/>
    </location>
</feature>
<keyword evidence="3 5" id="KW-1133">Transmembrane helix</keyword>
<feature type="transmembrane region" description="Helical" evidence="5">
    <location>
        <begin position="78"/>
        <end position="98"/>
    </location>
</feature>
<evidence type="ECO:0000313" key="6">
    <source>
        <dbReference type="EMBL" id="MET3862830.1"/>
    </source>
</evidence>
<dbReference type="Pfam" id="PF13564">
    <property type="entry name" value="DoxX_2"/>
    <property type="match status" value="1"/>
</dbReference>
<keyword evidence="2 5" id="KW-0812">Transmembrane</keyword>
<sequence>MSQSLARAARPSRGRNIAAWVLSVALSAAYLAAGGAKLAGVPMMVQTFDQIGLGQWFRIATGLVEVVGALALLTPGYAFLGAVWLAATMVGALLAHLLVLPTPAAPAFLLLSLDVVLASLRRDPSARLVPRPR</sequence>
<dbReference type="Proteomes" id="UP001549119">
    <property type="component" value="Unassembled WGS sequence"/>
</dbReference>
<accession>A0ABV2N8N5</accession>
<protein>
    <submittedName>
        <fullName evidence="6">Membrane protein YphA (DoxX/SURF4 family)</fullName>
    </submittedName>
</protein>
<evidence type="ECO:0000256" key="3">
    <source>
        <dbReference type="ARBA" id="ARBA00022989"/>
    </source>
</evidence>
<evidence type="ECO:0000256" key="5">
    <source>
        <dbReference type="SAM" id="Phobius"/>
    </source>
</evidence>
<evidence type="ECO:0000256" key="2">
    <source>
        <dbReference type="ARBA" id="ARBA00022692"/>
    </source>
</evidence>